<feature type="compositionally biased region" description="Low complexity" evidence="1">
    <location>
        <begin position="82"/>
        <end position="94"/>
    </location>
</feature>
<evidence type="ECO:0000313" key="3">
    <source>
        <dbReference type="RefSeq" id="XP_007442815.1"/>
    </source>
</evidence>
<evidence type="ECO:0000256" key="1">
    <source>
        <dbReference type="SAM" id="MobiDB-lite"/>
    </source>
</evidence>
<feature type="compositionally biased region" description="Acidic residues" evidence="1">
    <location>
        <begin position="28"/>
        <end position="45"/>
    </location>
</feature>
<feature type="region of interest" description="Disordered" evidence="1">
    <location>
        <begin position="28"/>
        <end position="256"/>
    </location>
</feature>
<feature type="compositionally biased region" description="Low complexity" evidence="1">
    <location>
        <begin position="212"/>
        <end position="236"/>
    </location>
</feature>
<dbReference type="OrthoDB" id="428111at2759"/>
<dbReference type="Proteomes" id="UP000695026">
    <property type="component" value="Unplaced"/>
</dbReference>
<feature type="compositionally biased region" description="Pro residues" evidence="1">
    <location>
        <begin position="124"/>
        <end position="133"/>
    </location>
</feature>
<name>A0A9F2RBF7_PYTBI</name>
<protein>
    <submittedName>
        <fullName evidence="3">Roundabout homolog 2-like</fullName>
    </submittedName>
</protein>
<keyword evidence="2" id="KW-1185">Reference proteome</keyword>
<organism evidence="2 3">
    <name type="scientific">Python bivittatus</name>
    <name type="common">Burmese python</name>
    <name type="synonym">Python molurus bivittatus</name>
    <dbReference type="NCBI Taxonomy" id="176946"/>
    <lineage>
        <taxon>Eukaryota</taxon>
        <taxon>Metazoa</taxon>
        <taxon>Chordata</taxon>
        <taxon>Craniata</taxon>
        <taxon>Vertebrata</taxon>
        <taxon>Euteleostomi</taxon>
        <taxon>Lepidosauria</taxon>
        <taxon>Squamata</taxon>
        <taxon>Bifurcata</taxon>
        <taxon>Unidentata</taxon>
        <taxon>Episquamata</taxon>
        <taxon>Toxicofera</taxon>
        <taxon>Serpentes</taxon>
        <taxon>Henophidia</taxon>
        <taxon>Pythonidae</taxon>
        <taxon>Python</taxon>
    </lineage>
</organism>
<evidence type="ECO:0000313" key="2">
    <source>
        <dbReference type="Proteomes" id="UP000695026"/>
    </source>
</evidence>
<sequence>HNQINIQPPQTPAPPLGYVSGTLISDFEADIPEDEDEDDIEEEAIEITRPLRDLEHTSGCSMDNLDSSMTGKPHSASQKLRPTSPFTTDTNTSTIQNQSQRPRPNPTKKQPSLPHRREGMSDDLPPPPDPPPGQGIRQQIGAGQRGGSTDRKGSSLERQHTTNIDETKSSLDRQARTSLEWQRQTQDWLNSTELQGQKKQAFGSEETLVPYSKPSFPSPGGHSSSGTASSKGSTGPKKPDVMKGGHQRNTSDLIDVGYIGLNSQGQFSGEL</sequence>
<feature type="compositionally biased region" description="Polar residues" evidence="1">
    <location>
        <begin position="176"/>
        <end position="198"/>
    </location>
</feature>
<reference evidence="3" key="1">
    <citation type="submission" date="2025-08" db="UniProtKB">
        <authorList>
            <consortium name="RefSeq"/>
        </authorList>
    </citation>
    <scope>IDENTIFICATION</scope>
    <source>
        <tissue evidence="3">Liver</tissue>
    </source>
</reference>
<feature type="compositionally biased region" description="Polar residues" evidence="1">
    <location>
        <begin position="58"/>
        <end position="81"/>
    </location>
</feature>
<dbReference type="RefSeq" id="XP_007442815.1">
    <property type="nucleotide sequence ID" value="XM_007442753.3"/>
</dbReference>
<proteinExistence type="predicted"/>
<dbReference type="GeneID" id="103060341"/>
<dbReference type="KEGG" id="pbi:103060341"/>
<dbReference type="OMA" id="PHQRTIA"/>
<feature type="compositionally biased region" description="Polar residues" evidence="1">
    <location>
        <begin position="95"/>
        <end position="110"/>
    </location>
</feature>
<gene>
    <name evidence="3" type="primary">LOC103060341</name>
</gene>
<dbReference type="AlphaFoldDB" id="A0A9F2RBF7"/>
<accession>A0A9F2RBF7</accession>
<feature type="non-terminal residue" evidence="3">
    <location>
        <position position="1"/>
    </location>
</feature>
<feature type="compositionally biased region" description="Basic and acidic residues" evidence="1">
    <location>
        <begin position="148"/>
        <end position="175"/>
    </location>
</feature>